<name>A0A401ZBH8_9CHLR</name>
<keyword evidence="2" id="KW-1185">Reference proteome</keyword>
<evidence type="ECO:0000313" key="2">
    <source>
        <dbReference type="Proteomes" id="UP000287224"/>
    </source>
</evidence>
<proteinExistence type="predicted"/>
<reference evidence="2" key="1">
    <citation type="submission" date="2018-12" db="EMBL/GenBank/DDBJ databases">
        <title>Tengunoibacter tsumagoiensis gen. nov., sp. nov., Dictyobacter kobayashii sp. nov., D. alpinus sp. nov., and D. joshuensis sp. nov. and description of Dictyobacteraceae fam. nov. within the order Ktedonobacterales isolated from Tengu-no-mugimeshi.</title>
        <authorList>
            <person name="Wang C.M."/>
            <person name="Zheng Y."/>
            <person name="Sakai Y."/>
            <person name="Toyoda A."/>
            <person name="Minakuchi Y."/>
            <person name="Abe K."/>
            <person name="Yokota A."/>
            <person name="Yabe S."/>
        </authorList>
    </citation>
    <scope>NUCLEOTIDE SEQUENCE [LARGE SCALE GENOMIC DNA]</scope>
    <source>
        <strain evidence="2">S-27</strain>
    </source>
</reference>
<sequence>MSSAQAANEALMAKASQMLQVDGLPGVLISNRPWRELALEAVTHLQTTRTQIYVRHGQLVRIQRKEDGSPFIDALTDATLKGILGRCMNFVKITARGPIHVAPPDNVVKDILTMGEWPFPPLDSIIEFPIFRPDGTLIDTPGYDVVTRSVYVPLASLKIPPVPEHPTEVDIMNAQALIDEAIGEFPYENQASQANAIGLMLTPLIRQSINGHVPLALIDATRPGTGKSLLAETVALIATGRKAEMMTAPYDDDEWRKRIASTLSEGATIIIIDNVKAKIQAASLDAALTSSTVKERILGQSKNGVYAQRATWMATGNNIQIGGDLPRRSYWIRMDAHTDKPWTRGNFKHNLYEWVPQHRGELIAALLTLARAWYAAGCPKATVPQMGSFQPWADTIGGILAHCWIDGFLSNLNELYEQGDDDAKQWAVFLHTWRDFYGDQPVLVSTLTKDIKSGSFDDGDTGLGVASLYNALPDEVSDTKKGDFKRKLGKALSARIGTQFDESGLHLIKAGADTRSGAVYWSVAGLQVSQDAIPQKEEISYINTPLEGLGGGLSGDIPLKNDVDREENKPAKPANLQEFQGLAVDEVGQPLQHFQIVMTPRGEGFITVNLPRCVNVALYLSQEEVSFRTEAEIAQIWPLHQATGPDEWPYNIASLTDEHILQLGYPSRAALGYPPPSPPLDSLQ</sequence>
<organism evidence="1 2">
    <name type="scientific">Dictyobacter aurantiacus</name>
    <dbReference type="NCBI Taxonomy" id="1936993"/>
    <lineage>
        <taxon>Bacteria</taxon>
        <taxon>Bacillati</taxon>
        <taxon>Chloroflexota</taxon>
        <taxon>Ktedonobacteria</taxon>
        <taxon>Ktedonobacterales</taxon>
        <taxon>Dictyobacteraceae</taxon>
        <taxon>Dictyobacter</taxon>
    </lineage>
</organism>
<accession>A0A401ZBH8</accession>
<dbReference type="Proteomes" id="UP000287224">
    <property type="component" value="Unassembled WGS sequence"/>
</dbReference>
<dbReference type="EMBL" id="BIFQ01000001">
    <property type="protein sequence ID" value="GCE04225.1"/>
    <property type="molecule type" value="Genomic_DNA"/>
</dbReference>
<comment type="caution">
    <text evidence="1">The sequence shown here is derived from an EMBL/GenBank/DDBJ whole genome shotgun (WGS) entry which is preliminary data.</text>
</comment>
<dbReference type="AlphaFoldDB" id="A0A401ZBH8"/>
<evidence type="ECO:0000313" key="1">
    <source>
        <dbReference type="EMBL" id="GCE04225.1"/>
    </source>
</evidence>
<protein>
    <submittedName>
        <fullName evidence="1">Uncharacterized protein</fullName>
    </submittedName>
</protein>
<dbReference type="RefSeq" id="WP_174844782.1">
    <property type="nucleotide sequence ID" value="NZ_BIFQ01000001.1"/>
</dbReference>
<gene>
    <name evidence="1" type="ORF">KDAU_15540</name>
</gene>